<dbReference type="PROSITE" id="PS50297">
    <property type="entry name" value="ANK_REP_REGION"/>
    <property type="match status" value="1"/>
</dbReference>
<gene>
    <name evidence="4" type="ORF">AYL99_05480</name>
</gene>
<dbReference type="SMART" id="SM00248">
    <property type="entry name" value="ANK"/>
    <property type="match status" value="3"/>
</dbReference>
<dbReference type="InterPro" id="IPR050889">
    <property type="entry name" value="Dendritic_Spine_Reg/Scaffold"/>
</dbReference>
<evidence type="ECO:0000313" key="4">
    <source>
        <dbReference type="EMBL" id="OAP60478.1"/>
    </source>
</evidence>
<evidence type="ECO:0000256" key="3">
    <source>
        <dbReference type="PROSITE-ProRule" id="PRU00023"/>
    </source>
</evidence>
<sequence>MYLAFGLATSKDIHSWESAAVEKLHLQKYIREWCGLFVFIERSNIYLAHQTAKEFLIRESEMVCGVWKHSLIPADTATVMVQMCVRAICWPLGIYHQLFFDKNPGHQFVEDTSTLVAYAQDSLLFHLTETKMDRLDLLHDALCLVRDQLQAGALLPEQLKTGSLGHHFLLLRRMTLLLAQVADLFYCKKPSRWILHCAAVLVDIIRKLVDLDVEGSYATYSWCEALVFSAEQGSEQILRILLCAGEKFKLKERDLYNALLAAVKRGHTHVVRILLDAGADVNRGNENVLRAAIDHGHGDVVLLLLRADLNNCGKGNGFEGALVDNQSPEVERLLKLKVQVLTHDLHDGFWLDLSSDVDEVKRIISILNLPYLTWHTDTLADFRCPNREVKKYSRLGFLRRQKKKERRARIQSLIPKTVHEVRDG</sequence>
<dbReference type="Proteomes" id="UP000078343">
    <property type="component" value="Unassembled WGS sequence"/>
</dbReference>
<dbReference type="RefSeq" id="XP_018693845.1">
    <property type="nucleotide sequence ID" value="XM_018836992.1"/>
</dbReference>
<dbReference type="SUPFAM" id="SSF48403">
    <property type="entry name" value="Ankyrin repeat"/>
    <property type="match status" value="1"/>
</dbReference>
<protein>
    <submittedName>
        <fullName evidence="4">Uncharacterized protein</fullName>
    </submittedName>
</protein>
<evidence type="ECO:0000256" key="1">
    <source>
        <dbReference type="ARBA" id="ARBA00022737"/>
    </source>
</evidence>
<organism evidence="4 5">
    <name type="scientific">Fonsecaea erecta</name>
    <dbReference type="NCBI Taxonomy" id="1367422"/>
    <lineage>
        <taxon>Eukaryota</taxon>
        <taxon>Fungi</taxon>
        <taxon>Dikarya</taxon>
        <taxon>Ascomycota</taxon>
        <taxon>Pezizomycotina</taxon>
        <taxon>Eurotiomycetes</taxon>
        <taxon>Chaetothyriomycetidae</taxon>
        <taxon>Chaetothyriales</taxon>
        <taxon>Herpotrichiellaceae</taxon>
        <taxon>Fonsecaea</taxon>
    </lineage>
</organism>
<dbReference type="Gene3D" id="1.25.40.20">
    <property type="entry name" value="Ankyrin repeat-containing domain"/>
    <property type="match status" value="1"/>
</dbReference>
<dbReference type="Pfam" id="PF12796">
    <property type="entry name" value="Ank_2"/>
    <property type="match status" value="1"/>
</dbReference>
<dbReference type="PANTHER" id="PTHR24166:SF48">
    <property type="entry name" value="PROTEIN VAPYRIN"/>
    <property type="match status" value="1"/>
</dbReference>
<accession>A0A178ZL05</accession>
<keyword evidence="2 3" id="KW-0040">ANK repeat</keyword>
<evidence type="ECO:0000256" key="2">
    <source>
        <dbReference type="ARBA" id="ARBA00023043"/>
    </source>
</evidence>
<dbReference type="GeneID" id="30009648"/>
<dbReference type="InterPro" id="IPR036770">
    <property type="entry name" value="Ankyrin_rpt-contain_sf"/>
</dbReference>
<evidence type="ECO:0000313" key="5">
    <source>
        <dbReference type="Proteomes" id="UP000078343"/>
    </source>
</evidence>
<dbReference type="InterPro" id="IPR002110">
    <property type="entry name" value="Ankyrin_rpt"/>
</dbReference>
<comment type="caution">
    <text evidence="4">The sequence shown here is derived from an EMBL/GenBank/DDBJ whole genome shotgun (WGS) entry which is preliminary data.</text>
</comment>
<dbReference type="STRING" id="1367422.A0A178ZL05"/>
<dbReference type="OrthoDB" id="163438at2759"/>
<keyword evidence="1" id="KW-0677">Repeat</keyword>
<reference evidence="4 5" key="1">
    <citation type="submission" date="2016-04" db="EMBL/GenBank/DDBJ databases">
        <title>Draft genome of Fonsecaea erecta CBS 125763.</title>
        <authorList>
            <person name="Weiss V.A."/>
            <person name="Vicente V.A."/>
            <person name="Raittz R.T."/>
            <person name="Moreno L.F."/>
            <person name="De Souza E.M."/>
            <person name="Pedrosa F.O."/>
            <person name="Steffens M.B."/>
            <person name="Faoro H."/>
            <person name="Tadra-Sfeir M.Z."/>
            <person name="Najafzadeh M.J."/>
            <person name="Felipe M.S."/>
            <person name="Teixeira M."/>
            <person name="Sun J."/>
            <person name="Xi L."/>
            <person name="Gomes R."/>
            <person name="De Azevedo C.M."/>
            <person name="Salgado C.G."/>
            <person name="Da Silva M.B."/>
            <person name="Nascimento M.F."/>
            <person name="Queiroz-Telles F."/>
            <person name="Attili D.S."/>
            <person name="Gorbushina A."/>
        </authorList>
    </citation>
    <scope>NUCLEOTIDE SEQUENCE [LARGE SCALE GENOMIC DNA]</scope>
    <source>
        <strain evidence="4 5">CBS 125763</strain>
    </source>
</reference>
<dbReference type="EMBL" id="LVYI01000004">
    <property type="protein sequence ID" value="OAP60478.1"/>
    <property type="molecule type" value="Genomic_DNA"/>
</dbReference>
<feature type="repeat" description="ANK" evidence="3">
    <location>
        <begin position="254"/>
        <end position="286"/>
    </location>
</feature>
<dbReference type="PANTHER" id="PTHR24166">
    <property type="entry name" value="ROLLING PEBBLES, ISOFORM B"/>
    <property type="match status" value="1"/>
</dbReference>
<proteinExistence type="predicted"/>
<dbReference type="AlphaFoldDB" id="A0A178ZL05"/>
<name>A0A178ZL05_9EURO</name>
<dbReference type="PROSITE" id="PS50088">
    <property type="entry name" value="ANK_REPEAT"/>
    <property type="match status" value="1"/>
</dbReference>
<keyword evidence="5" id="KW-1185">Reference proteome</keyword>